<evidence type="ECO:0000313" key="8">
    <source>
        <dbReference type="EMBL" id="KDQ12327.1"/>
    </source>
</evidence>
<reference evidence="9" key="1">
    <citation type="journal article" date="2014" name="Proc. Natl. Acad. Sci. U.S.A.">
        <title>Extensive sampling of basidiomycete genomes demonstrates inadequacy of the white-rot/brown-rot paradigm for wood decay fungi.</title>
        <authorList>
            <person name="Riley R."/>
            <person name="Salamov A.A."/>
            <person name="Brown D.W."/>
            <person name="Nagy L.G."/>
            <person name="Floudas D."/>
            <person name="Held B.W."/>
            <person name="Levasseur A."/>
            <person name="Lombard V."/>
            <person name="Morin E."/>
            <person name="Otillar R."/>
            <person name="Lindquist E.A."/>
            <person name="Sun H."/>
            <person name="LaButti K.M."/>
            <person name="Schmutz J."/>
            <person name="Jabbour D."/>
            <person name="Luo H."/>
            <person name="Baker S.E."/>
            <person name="Pisabarro A.G."/>
            <person name="Walton J.D."/>
            <person name="Blanchette R.A."/>
            <person name="Henrissat B."/>
            <person name="Martin F."/>
            <person name="Cullen D."/>
            <person name="Hibbett D.S."/>
            <person name="Grigoriev I.V."/>
        </authorList>
    </citation>
    <scope>NUCLEOTIDE SEQUENCE [LARGE SCALE GENOMIC DNA]</scope>
    <source>
        <strain evidence="9">FD-172 SS1</strain>
    </source>
</reference>
<dbReference type="AlphaFoldDB" id="A0A067MKG5"/>
<dbReference type="InterPro" id="IPR052053">
    <property type="entry name" value="IM_YidH-like"/>
</dbReference>
<feature type="transmembrane region" description="Helical" evidence="6">
    <location>
        <begin position="90"/>
        <end position="108"/>
    </location>
</feature>
<protein>
    <recommendedName>
        <fullName evidence="7">DUF202 domain-containing protein</fullName>
    </recommendedName>
</protein>
<dbReference type="Proteomes" id="UP000027195">
    <property type="component" value="Unassembled WGS sequence"/>
</dbReference>
<name>A0A067MKG5_BOTB1</name>
<keyword evidence="4 6" id="KW-1133">Transmembrane helix</keyword>
<evidence type="ECO:0000259" key="7">
    <source>
        <dbReference type="Pfam" id="PF02656"/>
    </source>
</evidence>
<feature type="transmembrane region" description="Helical" evidence="6">
    <location>
        <begin position="50"/>
        <end position="70"/>
    </location>
</feature>
<evidence type="ECO:0000256" key="3">
    <source>
        <dbReference type="ARBA" id="ARBA00022692"/>
    </source>
</evidence>
<dbReference type="PANTHER" id="PTHR34187:SF2">
    <property type="entry name" value="DUF202 DOMAIN-CONTAINING PROTEIN"/>
    <property type="match status" value="1"/>
</dbReference>
<keyword evidence="5 6" id="KW-0472">Membrane</keyword>
<dbReference type="InParanoid" id="A0A067MKG5"/>
<dbReference type="OrthoDB" id="5525680at2759"/>
<evidence type="ECO:0000313" key="9">
    <source>
        <dbReference type="Proteomes" id="UP000027195"/>
    </source>
</evidence>
<dbReference type="PANTHER" id="PTHR34187">
    <property type="entry name" value="FGR18P"/>
    <property type="match status" value="1"/>
</dbReference>
<dbReference type="Pfam" id="PF02656">
    <property type="entry name" value="DUF202"/>
    <property type="match status" value="1"/>
</dbReference>
<dbReference type="GO" id="GO:0005886">
    <property type="term" value="C:plasma membrane"/>
    <property type="evidence" value="ECO:0007669"/>
    <property type="project" value="UniProtKB-SubCell"/>
</dbReference>
<accession>A0A067MKG5</accession>
<feature type="domain" description="DUF202" evidence="7">
    <location>
        <begin position="38"/>
        <end position="112"/>
    </location>
</feature>
<proteinExistence type="predicted"/>
<sequence>MSRAVEQLRSTSCERSLERRETRWYLEGTVENKGSTARDYCAIERTLLTYLRLGLLLSLLSSSLLLHARIPNPEGETEVHSDRKLGVPFGSVYFVAAIAALLVGWWKYEDSSRGLREGRGFIEGSQSTIIETVIALIVMLVIGTCFYLLINPSSSL</sequence>
<keyword evidence="3 6" id="KW-0812">Transmembrane</keyword>
<dbReference type="InterPro" id="IPR003807">
    <property type="entry name" value="DUF202"/>
</dbReference>
<feature type="transmembrane region" description="Helical" evidence="6">
    <location>
        <begin position="129"/>
        <end position="150"/>
    </location>
</feature>
<comment type="subcellular location">
    <subcellularLocation>
        <location evidence="1">Cell membrane</location>
        <topology evidence="1">Multi-pass membrane protein</topology>
    </subcellularLocation>
</comment>
<keyword evidence="2" id="KW-1003">Cell membrane</keyword>
<evidence type="ECO:0000256" key="5">
    <source>
        <dbReference type="ARBA" id="ARBA00023136"/>
    </source>
</evidence>
<evidence type="ECO:0000256" key="2">
    <source>
        <dbReference type="ARBA" id="ARBA00022475"/>
    </source>
</evidence>
<gene>
    <name evidence="8" type="ORF">BOTBODRAFT_34614</name>
</gene>
<evidence type="ECO:0000256" key="6">
    <source>
        <dbReference type="SAM" id="Phobius"/>
    </source>
</evidence>
<keyword evidence="9" id="KW-1185">Reference proteome</keyword>
<dbReference type="HOGENOM" id="CLU_120561_2_0_1"/>
<evidence type="ECO:0000256" key="4">
    <source>
        <dbReference type="ARBA" id="ARBA00022989"/>
    </source>
</evidence>
<dbReference type="EMBL" id="KL198051">
    <property type="protein sequence ID" value="KDQ12327.1"/>
    <property type="molecule type" value="Genomic_DNA"/>
</dbReference>
<evidence type="ECO:0000256" key="1">
    <source>
        <dbReference type="ARBA" id="ARBA00004651"/>
    </source>
</evidence>
<organism evidence="8 9">
    <name type="scientific">Botryobasidium botryosum (strain FD-172 SS1)</name>
    <dbReference type="NCBI Taxonomy" id="930990"/>
    <lineage>
        <taxon>Eukaryota</taxon>
        <taxon>Fungi</taxon>
        <taxon>Dikarya</taxon>
        <taxon>Basidiomycota</taxon>
        <taxon>Agaricomycotina</taxon>
        <taxon>Agaricomycetes</taxon>
        <taxon>Cantharellales</taxon>
        <taxon>Botryobasidiaceae</taxon>
        <taxon>Botryobasidium</taxon>
    </lineage>
</organism>